<keyword evidence="1" id="KW-0732">Signal</keyword>
<gene>
    <name evidence="3" type="ORF">MRM75_20245</name>
</gene>
<sequence length="244" mass="28123">MNGKWIWLCWSLWLAPGWAVETLQVVTEDYAPYNYLEEAEIKGLGTEVVEAMLEEAGFEYNLDIYPWARAISLARSRPNVLIYSISRFPEREAQFQWIGVIAKINFHVFALAKRDDIKPFSELSQARTWSIGTVRNDALEQYLMGRNFSNLQRNNNNEANMLKLLMGRIDLWPVSQESANYYVRQAGYDPSTLKIVHDIEDFTGGELYVAASLETAPEVIKRLQEALATIRQNGIYDGIVKRYR</sequence>
<dbReference type="SMART" id="SM00062">
    <property type="entry name" value="PBPb"/>
    <property type="match status" value="1"/>
</dbReference>
<dbReference type="Pfam" id="PF00497">
    <property type="entry name" value="SBP_bac_3"/>
    <property type="match status" value="1"/>
</dbReference>
<evidence type="ECO:0000259" key="2">
    <source>
        <dbReference type="SMART" id="SM00062"/>
    </source>
</evidence>
<organism evidence="3">
    <name type="scientific">bacterium 19CA06SA08-2</name>
    <dbReference type="NCBI Taxonomy" id="2920658"/>
    <lineage>
        <taxon>Bacteria</taxon>
    </lineage>
</organism>
<protein>
    <submittedName>
        <fullName evidence="3">Transporter substrate-binding domain-containing protein</fullName>
    </submittedName>
</protein>
<reference evidence="3" key="1">
    <citation type="submission" date="2022-03" db="EMBL/GenBank/DDBJ databases">
        <title>Sea Food Isolates.</title>
        <authorList>
            <person name="Li c."/>
        </authorList>
    </citation>
    <scope>NUCLEOTIDE SEQUENCE</scope>
    <source>
        <strain evidence="3">19CA06SA08-2</strain>
    </source>
</reference>
<dbReference type="PANTHER" id="PTHR38834">
    <property type="entry name" value="PERIPLASMIC SUBSTRATE BINDING PROTEIN FAMILY 3"/>
    <property type="match status" value="1"/>
</dbReference>
<feature type="chain" id="PRO_5043705693" evidence="1">
    <location>
        <begin position="20"/>
        <end position="244"/>
    </location>
</feature>
<dbReference type="EMBL" id="CP095353">
    <property type="protein sequence ID" value="XAG68904.1"/>
    <property type="molecule type" value="Genomic_DNA"/>
</dbReference>
<name>A0AAU6U4W0_UNCXX</name>
<proteinExistence type="predicted"/>
<feature type="domain" description="Solute-binding protein family 3/N-terminal" evidence="2">
    <location>
        <begin position="22"/>
        <end position="244"/>
    </location>
</feature>
<evidence type="ECO:0000313" key="3">
    <source>
        <dbReference type="EMBL" id="XAG68904.1"/>
    </source>
</evidence>
<evidence type="ECO:0000256" key="1">
    <source>
        <dbReference type="SAM" id="SignalP"/>
    </source>
</evidence>
<feature type="signal peptide" evidence="1">
    <location>
        <begin position="1"/>
        <end position="19"/>
    </location>
</feature>
<dbReference type="Gene3D" id="3.40.190.10">
    <property type="entry name" value="Periplasmic binding protein-like II"/>
    <property type="match status" value="2"/>
</dbReference>
<dbReference type="PANTHER" id="PTHR38834:SF3">
    <property type="entry name" value="SOLUTE-BINDING PROTEIN FAMILY 3_N-TERMINAL DOMAIN-CONTAINING PROTEIN"/>
    <property type="match status" value="1"/>
</dbReference>
<accession>A0AAU6U4W0</accession>
<dbReference type="AlphaFoldDB" id="A0AAU6U4W0"/>
<dbReference type="SUPFAM" id="SSF53850">
    <property type="entry name" value="Periplasmic binding protein-like II"/>
    <property type="match status" value="1"/>
</dbReference>
<dbReference type="InterPro" id="IPR001638">
    <property type="entry name" value="Solute-binding_3/MltF_N"/>
</dbReference>